<gene>
    <name evidence="2" type="ORF">C1SCF055_LOCUS25786</name>
</gene>
<feature type="compositionally biased region" description="Basic and acidic residues" evidence="1">
    <location>
        <begin position="277"/>
        <end position="295"/>
    </location>
</feature>
<dbReference type="EMBL" id="CAMXCT030002657">
    <property type="protein sequence ID" value="CAL4786914.1"/>
    <property type="molecule type" value="Genomic_DNA"/>
</dbReference>
<keyword evidence="4" id="KW-1185">Reference proteome</keyword>
<dbReference type="Proteomes" id="UP001152797">
    <property type="component" value="Unassembled WGS sequence"/>
</dbReference>
<name>A0A9P1CVZ0_9DINO</name>
<feature type="region of interest" description="Disordered" evidence="1">
    <location>
        <begin position="277"/>
        <end position="365"/>
    </location>
</feature>
<comment type="caution">
    <text evidence="2">The sequence shown here is derived from an EMBL/GenBank/DDBJ whole genome shotgun (WGS) entry which is preliminary data.</text>
</comment>
<dbReference type="AlphaFoldDB" id="A0A9P1CVZ0"/>
<feature type="compositionally biased region" description="Basic and acidic residues" evidence="1">
    <location>
        <begin position="311"/>
        <end position="345"/>
    </location>
</feature>
<proteinExistence type="predicted"/>
<evidence type="ECO:0000313" key="2">
    <source>
        <dbReference type="EMBL" id="CAI3999602.1"/>
    </source>
</evidence>
<feature type="region of interest" description="Disordered" evidence="1">
    <location>
        <begin position="1"/>
        <end position="88"/>
    </location>
</feature>
<dbReference type="EMBL" id="CAMXCT010002657">
    <property type="protein sequence ID" value="CAI3999602.1"/>
    <property type="molecule type" value="Genomic_DNA"/>
</dbReference>
<evidence type="ECO:0000256" key="1">
    <source>
        <dbReference type="SAM" id="MobiDB-lite"/>
    </source>
</evidence>
<evidence type="ECO:0000313" key="4">
    <source>
        <dbReference type="Proteomes" id="UP001152797"/>
    </source>
</evidence>
<sequence>MAETTAEIPTLVIPDTPQFESQDGHGQGETFYGHDTKEDGENEQGEVEVPSAQQDPSEGLAGPAPTALEEGEQPGSSPKESQIVAGDTDALRRSDAMTEEDLQQMEELNFGTCKKCGQEQELDQCVVRGPSEMWCLACNAIYVMLKRNMRWPPKEFEGMDDVAQQQFFLRCQKEKEAAKKSQFAYSRVRETLTRVLVDEQIRLKKIAVGGTYLPLSVYRQRGYIIDSDFENRNPKQWSHGLNDWTFLLVETSIHEEDIKSTIEKSITECEKNIRKRKQEALTEKNPEELEAKSARTDMTVVMDLVSESEDEGTKAKEQDSKKDSKNLTGKKLEAHLKREAAKQQKEAAAAGKKAEAERKKEAKKATKVSFSLSTKNCKALTTACTTAEDVLQKANNAGLATQDQVKKLSEQLEIVDGRRKDCVQALGHISKNHKGELAAFEWNQRECTLELKDLGTLTKEVRKIRSLLSLRRSSKRRRQPERQPKLALESVAIARVFFIVLKQAMMGIYTQYSVDLSQDGTLLVGVSLAVRCVTCIHQEYHRSLAMAGSGATN</sequence>
<protein>
    <submittedName>
        <fullName evidence="2">Uncharacterized protein</fullName>
    </submittedName>
</protein>
<reference evidence="2" key="1">
    <citation type="submission" date="2022-10" db="EMBL/GenBank/DDBJ databases">
        <authorList>
            <person name="Chen Y."/>
            <person name="Dougan E. K."/>
            <person name="Chan C."/>
            <person name="Rhodes N."/>
            <person name="Thang M."/>
        </authorList>
    </citation>
    <scope>NUCLEOTIDE SEQUENCE</scope>
</reference>
<evidence type="ECO:0000313" key="3">
    <source>
        <dbReference type="EMBL" id="CAL4786914.1"/>
    </source>
</evidence>
<feature type="compositionally biased region" description="Basic and acidic residues" evidence="1">
    <location>
        <begin position="352"/>
        <end position="364"/>
    </location>
</feature>
<dbReference type="EMBL" id="CAMXCT020002657">
    <property type="protein sequence ID" value="CAL1152977.1"/>
    <property type="molecule type" value="Genomic_DNA"/>
</dbReference>
<accession>A0A9P1CVZ0</accession>
<reference evidence="3 4" key="2">
    <citation type="submission" date="2024-05" db="EMBL/GenBank/DDBJ databases">
        <authorList>
            <person name="Chen Y."/>
            <person name="Shah S."/>
            <person name="Dougan E. K."/>
            <person name="Thang M."/>
            <person name="Chan C."/>
        </authorList>
    </citation>
    <scope>NUCLEOTIDE SEQUENCE [LARGE SCALE GENOMIC DNA]</scope>
</reference>
<organism evidence="2">
    <name type="scientific">Cladocopium goreaui</name>
    <dbReference type="NCBI Taxonomy" id="2562237"/>
    <lineage>
        <taxon>Eukaryota</taxon>
        <taxon>Sar</taxon>
        <taxon>Alveolata</taxon>
        <taxon>Dinophyceae</taxon>
        <taxon>Suessiales</taxon>
        <taxon>Symbiodiniaceae</taxon>
        <taxon>Cladocopium</taxon>
    </lineage>
</organism>